<name>A0A2P2CD24_9ZZZZ</name>
<sequence>MGVPGVDVPEVKDVVDVIVNDRSKPLVSFVEGTTDQEIVLTVARGRDDVRVSLPVGERFQILWRGRDELRSLPVELVAIDRGEPPRWRVCPVGPATTGQRRQAVRARMGRTVQVSVEDVRLAGTTLDVSEGGMRVVFGHDVVAPPKPGVIADVQLQLSRGQVACAAEVLQHFHREGAPPAVSFRFIDLPSRAEDLIRGEVFEEMRVQQQRARGLI</sequence>
<gene>
    <name evidence="2" type="ORF">NOCA1190160</name>
</gene>
<dbReference type="GO" id="GO:0035438">
    <property type="term" value="F:cyclic-di-GMP binding"/>
    <property type="evidence" value="ECO:0007669"/>
    <property type="project" value="InterPro"/>
</dbReference>
<dbReference type="Gene3D" id="2.40.10.220">
    <property type="entry name" value="predicted glycosyltransferase like domains"/>
    <property type="match status" value="1"/>
</dbReference>
<organism evidence="2">
    <name type="scientific">metagenome</name>
    <dbReference type="NCBI Taxonomy" id="256318"/>
    <lineage>
        <taxon>unclassified sequences</taxon>
        <taxon>metagenomes</taxon>
    </lineage>
</organism>
<evidence type="ECO:0000313" key="2">
    <source>
        <dbReference type="EMBL" id="CUR59906.1"/>
    </source>
</evidence>
<feature type="domain" description="PilZ" evidence="1">
    <location>
        <begin position="99"/>
        <end position="201"/>
    </location>
</feature>
<proteinExistence type="predicted"/>
<protein>
    <submittedName>
        <fullName evidence="2">Putative Type IV pilus assembly PilZ</fullName>
    </submittedName>
</protein>
<dbReference type="Pfam" id="PF07238">
    <property type="entry name" value="PilZ"/>
    <property type="match status" value="1"/>
</dbReference>
<accession>A0A2P2CD24</accession>
<dbReference type="EMBL" id="CZKB01000011">
    <property type="protein sequence ID" value="CUR59906.1"/>
    <property type="molecule type" value="Genomic_DNA"/>
</dbReference>
<evidence type="ECO:0000259" key="1">
    <source>
        <dbReference type="Pfam" id="PF07238"/>
    </source>
</evidence>
<dbReference type="SUPFAM" id="SSF141371">
    <property type="entry name" value="PilZ domain-like"/>
    <property type="match status" value="1"/>
</dbReference>
<dbReference type="AlphaFoldDB" id="A0A2P2CD24"/>
<reference evidence="2" key="1">
    <citation type="submission" date="2015-08" db="EMBL/GenBank/DDBJ databases">
        <authorList>
            <person name="Babu N.S."/>
            <person name="Beckwith C.J."/>
            <person name="Beseler K.G."/>
            <person name="Brison A."/>
            <person name="Carone J.V."/>
            <person name="Caskin T.P."/>
            <person name="Diamond M."/>
            <person name="Durham M.E."/>
            <person name="Foxe J.M."/>
            <person name="Go M."/>
            <person name="Henderson B.A."/>
            <person name="Jones I.B."/>
            <person name="McGettigan J.A."/>
            <person name="Micheletti S.J."/>
            <person name="Nasrallah M.E."/>
            <person name="Ortiz D."/>
            <person name="Piller C.R."/>
            <person name="Privatt S.R."/>
            <person name="Schneider S.L."/>
            <person name="Sharp S."/>
            <person name="Smith T.C."/>
            <person name="Stanton J.D."/>
            <person name="Ullery H.E."/>
            <person name="Wilson R.J."/>
            <person name="Serrano M.G."/>
            <person name="Buck G."/>
            <person name="Lee V."/>
            <person name="Wang Y."/>
            <person name="Carvalho R."/>
            <person name="Voegtly L."/>
            <person name="Shi R."/>
            <person name="Duckworth R."/>
            <person name="Johnson A."/>
            <person name="Loviza R."/>
            <person name="Walstead R."/>
            <person name="Shah Z."/>
            <person name="Kiflezghi M."/>
            <person name="Wade K."/>
            <person name="Ball S.L."/>
            <person name="Bradley K.W."/>
            <person name="Asai D.J."/>
            <person name="Bowman C.A."/>
            <person name="Russell D.A."/>
            <person name="Pope W.H."/>
            <person name="Jacobs-Sera D."/>
            <person name="Hendrix R.W."/>
            <person name="Hatfull G.F."/>
        </authorList>
    </citation>
    <scope>NUCLEOTIDE SEQUENCE</scope>
</reference>
<dbReference type="InterPro" id="IPR009875">
    <property type="entry name" value="PilZ_domain"/>
</dbReference>